<dbReference type="GO" id="GO:0008270">
    <property type="term" value="F:zinc ion binding"/>
    <property type="evidence" value="ECO:0007669"/>
    <property type="project" value="UniProtKB-UniRule"/>
</dbReference>
<comment type="cofactor">
    <cofactor evidence="7">
        <name>Zn(2+)</name>
        <dbReference type="ChEBI" id="CHEBI:29105"/>
    </cofactor>
    <text evidence="7">Binds 1 zinc ion.</text>
</comment>
<dbReference type="InterPro" id="IPR020549">
    <property type="entry name" value="YbeY_CS"/>
</dbReference>
<keyword evidence="2 7" id="KW-0540">Nuclease</keyword>
<dbReference type="Gene3D" id="3.40.390.30">
    <property type="entry name" value="Metalloproteases ('zincins'), catalytic domain"/>
    <property type="match status" value="1"/>
</dbReference>
<proteinExistence type="inferred from homology"/>
<protein>
    <recommendedName>
        <fullName evidence="7">Endoribonuclease YbeY</fullName>
        <ecNumber evidence="7">3.1.-.-</ecNumber>
    </recommendedName>
</protein>
<dbReference type="PANTHER" id="PTHR46986">
    <property type="entry name" value="ENDORIBONUCLEASE YBEY, CHLOROPLASTIC"/>
    <property type="match status" value="1"/>
</dbReference>
<evidence type="ECO:0000256" key="1">
    <source>
        <dbReference type="ARBA" id="ARBA00010875"/>
    </source>
</evidence>
<keyword evidence="7" id="KW-0690">Ribosome biogenesis</keyword>
<dbReference type="GO" id="GO:0006364">
    <property type="term" value="P:rRNA processing"/>
    <property type="evidence" value="ECO:0007669"/>
    <property type="project" value="UniProtKB-UniRule"/>
</dbReference>
<evidence type="ECO:0000256" key="2">
    <source>
        <dbReference type="ARBA" id="ARBA00022722"/>
    </source>
</evidence>
<dbReference type="InterPro" id="IPR002036">
    <property type="entry name" value="YbeY"/>
</dbReference>
<evidence type="ECO:0000256" key="4">
    <source>
        <dbReference type="ARBA" id="ARBA00022759"/>
    </source>
</evidence>
<dbReference type="GO" id="GO:0004222">
    <property type="term" value="F:metalloendopeptidase activity"/>
    <property type="evidence" value="ECO:0007669"/>
    <property type="project" value="InterPro"/>
</dbReference>
<feature type="binding site" evidence="7">
    <location>
        <position position="167"/>
    </location>
    <ligand>
        <name>Zn(2+)</name>
        <dbReference type="ChEBI" id="CHEBI:29105"/>
        <note>catalytic</note>
    </ligand>
</feature>
<dbReference type="PROSITE" id="PS01306">
    <property type="entry name" value="UPF0054"/>
    <property type="match status" value="1"/>
</dbReference>
<keyword evidence="5 7" id="KW-0378">Hydrolase</keyword>
<comment type="function">
    <text evidence="7">Single strand-specific metallo-endoribonuclease involved in late-stage 70S ribosome quality control and in maturation of the 3' terminus of the 16S rRNA.</text>
</comment>
<dbReference type="Pfam" id="PF02130">
    <property type="entry name" value="YbeY"/>
    <property type="match status" value="2"/>
</dbReference>
<feature type="binding site" evidence="7">
    <location>
        <position position="157"/>
    </location>
    <ligand>
        <name>Zn(2+)</name>
        <dbReference type="ChEBI" id="CHEBI:29105"/>
        <note>catalytic</note>
    </ligand>
</feature>
<dbReference type="GO" id="GO:0004521">
    <property type="term" value="F:RNA endonuclease activity"/>
    <property type="evidence" value="ECO:0007669"/>
    <property type="project" value="UniProtKB-UniRule"/>
</dbReference>
<dbReference type="EMBL" id="SGBC01000001">
    <property type="protein sequence ID" value="RZD16951.1"/>
    <property type="molecule type" value="Genomic_DNA"/>
</dbReference>
<keyword evidence="7" id="KW-0698">rRNA processing</keyword>
<reference evidence="8 9" key="1">
    <citation type="journal article" date="2019" name="ISME J.">
        <title>Insights into ecological role of a new deltaproteobacterial order Candidatus Acidulodesulfobacterales by metagenomics and metatranscriptomics.</title>
        <authorList>
            <person name="Tan S."/>
            <person name="Liu J."/>
            <person name="Fang Y."/>
            <person name="Hedlund B.P."/>
            <person name="Lian Z.H."/>
            <person name="Huang L.Y."/>
            <person name="Li J.T."/>
            <person name="Huang L.N."/>
            <person name="Li W.J."/>
            <person name="Jiang H.C."/>
            <person name="Dong H.L."/>
            <person name="Shu W.S."/>
        </authorList>
    </citation>
    <scope>NUCLEOTIDE SEQUENCE [LARGE SCALE GENOMIC DNA]</scope>
    <source>
        <strain evidence="8">AP2</strain>
    </source>
</reference>
<keyword evidence="6 7" id="KW-0862">Zinc</keyword>
<keyword evidence="3 7" id="KW-0479">Metal-binding</keyword>
<dbReference type="SUPFAM" id="SSF55486">
    <property type="entry name" value="Metalloproteases ('zincins'), catalytic domain"/>
    <property type="match status" value="1"/>
</dbReference>
<evidence type="ECO:0000313" key="8">
    <source>
        <dbReference type="EMBL" id="RZD16951.1"/>
    </source>
</evidence>
<dbReference type="AlphaFoldDB" id="A0A519BI48"/>
<name>A0A519BI48_ACIG2</name>
<keyword evidence="4 7" id="KW-0255">Endonuclease</keyword>
<accession>A0A519BI48</accession>
<dbReference type="EC" id="3.1.-.-" evidence="7"/>
<comment type="similarity">
    <text evidence="1 7">Belongs to the endoribonuclease YbeY family.</text>
</comment>
<dbReference type="GO" id="GO:0005737">
    <property type="term" value="C:cytoplasm"/>
    <property type="evidence" value="ECO:0007669"/>
    <property type="project" value="UniProtKB-SubCell"/>
</dbReference>
<evidence type="ECO:0000256" key="7">
    <source>
        <dbReference type="HAMAP-Rule" id="MF_00009"/>
    </source>
</evidence>
<evidence type="ECO:0000313" key="9">
    <source>
        <dbReference type="Proteomes" id="UP000316562"/>
    </source>
</evidence>
<evidence type="ECO:0000256" key="3">
    <source>
        <dbReference type="ARBA" id="ARBA00022723"/>
    </source>
</evidence>
<dbReference type="NCBIfam" id="TIGR00043">
    <property type="entry name" value="rRNA maturation RNase YbeY"/>
    <property type="match status" value="1"/>
</dbReference>
<dbReference type="InterPro" id="IPR023091">
    <property type="entry name" value="MetalPrtase_cat_dom_sf_prd"/>
</dbReference>
<dbReference type="HAMAP" id="MF_00009">
    <property type="entry name" value="Endoribonucl_YbeY"/>
    <property type="match status" value="1"/>
</dbReference>
<evidence type="ECO:0000256" key="5">
    <source>
        <dbReference type="ARBA" id="ARBA00022801"/>
    </source>
</evidence>
<feature type="binding site" evidence="7">
    <location>
        <position position="161"/>
    </location>
    <ligand>
        <name>Zn(2+)</name>
        <dbReference type="ChEBI" id="CHEBI:29105"/>
        <note>catalytic</note>
    </ligand>
</feature>
<evidence type="ECO:0000256" key="6">
    <source>
        <dbReference type="ARBA" id="ARBA00022833"/>
    </source>
</evidence>
<dbReference type="Proteomes" id="UP000316562">
    <property type="component" value="Unassembled WGS sequence"/>
</dbReference>
<keyword evidence="7" id="KW-0963">Cytoplasm</keyword>
<gene>
    <name evidence="7 8" type="primary">ybeY</name>
    <name evidence="8" type="ORF">EVJ46_01550</name>
</gene>
<sequence>MQGELILKKQKQIVQKAIINIANIQRKEKINQKLVRYIVEKTVFHMFCGSFHLDIIFCSPAYIKNLNKIYRDKDKTTDILSFEFKEYDGETYFIGELFICPAVAKKNSLDFKDFWDKEGWTQVNKSAQINKSEYLMDIDKDAEYSDFDKEIALLLIHGILHLFGYDHEDNAENAQEMKELQNILYRNAVSRLIT</sequence>
<dbReference type="PANTHER" id="PTHR46986:SF1">
    <property type="entry name" value="ENDORIBONUCLEASE YBEY, CHLOROPLASTIC"/>
    <property type="match status" value="1"/>
</dbReference>
<comment type="subcellular location">
    <subcellularLocation>
        <location evidence="7">Cytoplasm</location>
    </subcellularLocation>
</comment>
<comment type="caution">
    <text evidence="8">The sequence shown here is derived from an EMBL/GenBank/DDBJ whole genome shotgun (WGS) entry which is preliminary data.</text>
</comment>
<organism evidence="8 9">
    <name type="scientific">Acididesulfobacter guangdongensis</name>
    <dbReference type="NCBI Taxonomy" id="2597225"/>
    <lineage>
        <taxon>Bacteria</taxon>
        <taxon>Deltaproteobacteria</taxon>
        <taxon>Candidatus Acidulodesulfobacterales</taxon>
        <taxon>Candidatus Acididesulfobacter</taxon>
    </lineage>
</organism>